<gene>
    <name evidence="1" type="ORF">VMB_35880</name>
</gene>
<evidence type="ECO:0000313" key="1">
    <source>
        <dbReference type="EMBL" id="EEW05180.1"/>
    </source>
</evidence>
<name>D2YJ91_VIBMI</name>
<evidence type="ECO:0000313" key="2">
    <source>
        <dbReference type="Proteomes" id="UP000004827"/>
    </source>
</evidence>
<dbReference type="AlphaFoldDB" id="D2YJ91"/>
<proteinExistence type="predicted"/>
<accession>D2YJ91</accession>
<dbReference type="Proteomes" id="UP000004827">
    <property type="component" value="Unassembled WGS sequence"/>
</dbReference>
<reference evidence="1 2" key="1">
    <citation type="journal article" date="2009" name="BMC Evol. Biol.">
        <title>Genomic taxonomy of Vibrios.</title>
        <authorList>
            <person name="Thompson C.C."/>
            <person name="Vicente A.C."/>
            <person name="Souza R.C."/>
            <person name="Vasconcelos A.T."/>
            <person name="Vesth T."/>
            <person name="Alves N.Jr."/>
            <person name="Ussery D.W."/>
            <person name="Iida T."/>
            <person name="Thompson F.L."/>
        </authorList>
    </citation>
    <scope>NUCLEOTIDE SEQUENCE [LARGE SCALE GENOMIC DNA]</scope>
    <source>
        <strain evidence="1 2">VM603</strain>
    </source>
</reference>
<protein>
    <submittedName>
        <fullName evidence="1">Uncharacterized protein</fullName>
    </submittedName>
</protein>
<dbReference type="EMBL" id="ACYU01000187">
    <property type="protein sequence ID" value="EEW05180.1"/>
    <property type="molecule type" value="Genomic_DNA"/>
</dbReference>
<organism evidence="1 2">
    <name type="scientific">Vibrio mimicus VM603</name>
    <dbReference type="NCBI Taxonomy" id="671074"/>
    <lineage>
        <taxon>Bacteria</taxon>
        <taxon>Pseudomonadati</taxon>
        <taxon>Pseudomonadota</taxon>
        <taxon>Gammaproteobacteria</taxon>
        <taxon>Vibrionales</taxon>
        <taxon>Vibrionaceae</taxon>
        <taxon>Vibrio</taxon>
    </lineage>
</organism>
<sequence>MQPVPKSAVNHGVKECAKNRKASGILKTHSTSPNTVFSTMKSAANLGVKVWMKNPKATGQPKKQVRTLNIVCCEKESPRAHLALGNKFNDS</sequence>
<comment type="caution">
    <text evidence="1">The sequence shown here is derived from an EMBL/GenBank/DDBJ whole genome shotgun (WGS) entry which is preliminary data.</text>
</comment>